<evidence type="ECO:0000313" key="2">
    <source>
        <dbReference type="Proteomes" id="UP000297861"/>
    </source>
</evidence>
<dbReference type="AlphaFoldDB" id="A0A4Y8KW07"/>
<sequence length="74" mass="8949">MKPTIDKSKLMKRAWNFFRTHKCTFAIALKIAWDEFKIELRKAVKTWKYANNPINESAANFNTRYYANHRYTMD</sequence>
<dbReference type="Proteomes" id="UP000297861">
    <property type="component" value="Unassembled WGS sequence"/>
</dbReference>
<comment type="caution">
    <text evidence="1">The sequence shown here is derived from an EMBL/GenBank/DDBJ whole genome shotgun (WGS) entry which is preliminary data.</text>
</comment>
<dbReference type="EMBL" id="SOML01000016">
    <property type="protein sequence ID" value="TFD92759.1"/>
    <property type="molecule type" value="Genomic_DNA"/>
</dbReference>
<organism evidence="1 2">
    <name type="scientific">Dysgonomonas capnocytophagoides</name>
    <dbReference type="NCBI Taxonomy" id="45254"/>
    <lineage>
        <taxon>Bacteria</taxon>
        <taxon>Pseudomonadati</taxon>
        <taxon>Bacteroidota</taxon>
        <taxon>Bacteroidia</taxon>
        <taxon>Bacteroidales</taxon>
        <taxon>Dysgonomonadaceae</taxon>
        <taxon>Dysgonomonas</taxon>
    </lineage>
</organism>
<dbReference type="RefSeq" id="WP_134437446.1">
    <property type="nucleotide sequence ID" value="NZ_SOML01000016.1"/>
</dbReference>
<keyword evidence="2" id="KW-1185">Reference proteome</keyword>
<evidence type="ECO:0000313" key="1">
    <source>
        <dbReference type="EMBL" id="TFD92759.1"/>
    </source>
</evidence>
<gene>
    <name evidence="1" type="ORF">E2605_18110</name>
</gene>
<reference evidence="1 2" key="1">
    <citation type="submission" date="2019-03" db="EMBL/GenBank/DDBJ databases">
        <title>San Antonio Military Medical Center submission to MRSN (WRAIR), pending publication.</title>
        <authorList>
            <person name="Blyth D.M."/>
            <person name="Mccarthy S.L."/>
            <person name="Schall S.E."/>
            <person name="Stam J.A."/>
            <person name="Ong A.C."/>
            <person name="Mcgann P.T."/>
        </authorList>
    </citation>
    <scope>NUCLEOTIDE SEQUENCE [LARGE SCALE GENOMIC DNA]</scope>
    <source>
        <strain evidence="1 2">MRSN571793</strain>
    </source>
</reference>
<protein>
    <submittedName>
        <fullName evidence="1">Uncharacterized protein</fullName>
    </submittedName>
</protein>
<accession>A0A4Y8KW07</accession>
<name>A0A4Y8KW07_9BACT</name>
<proteinExistence type="predicted"/>